<organism evidence="1 2">
    <name type="scientific">Hydrogenophaga bisanensis</name>
    <dbReference type="NCBI Taxonomy" id="439611"/>
    <lineage>
        <taxon>Bacteria</taxon>
        <taxon>Pseudomonadati</taxon>
        <taxon>Pseudomonadota</taxon>
        <taxon>Betaproteobacteria</taxon>
        <taxon>Burkholderiales</taxon>
        <taxon>Comamonadaceae</taxon>
        <taxon>Hydrogenophaga</taxon>
    </lineage>
</organism>
<dbReference type="RefSeq" id="WP_374641097.1">
    <property type="nucleotide sequence ID" value="NZ_JBHTBX010000007.1"/>
</dbReference>
<sequence>MNLRWHAVVAAALFCLQLLVSGLSGLVLSSRVASGELIEVCTASGVMYVAADSADLAGEVGSLSVSALGDFCPFCPGLAGAPPLLLAALSYQLPTLSSRPWLPEHAQGARPVVPDLRHAPPHAPPPRFA</sequence>
<evidence type="ECO:0000313" key="2">
    <source>
        <dbReference type="Proteomes" id="UP001596495"/>
    </source>
</evidence>
<proteinExistence type="predicted"/>
<reference evidence="2" key="1">
    <citation type="journal article" date="2019" name="Int. J. Syst. Evol. Microbiol.">
        <title>The Global Catalogue of Microorganisms (GCM) 10K type strain sequencing project: providing services to taxonomists for standard genome sequencing and annotation.</title>
        <authorList>
            <consortium name="The Broad Institute Genomics Platform"/>
            <consortium name="The Broad Institute Genome Sequencing Center for Infectious Disease"/>
            <person name="Wu L."/>
            <person name="Ma J."/>
        </authorList>
    </citation>
    <scope>NUCLEOTIDE SEQUENCE [LARGE SCALE GENOMIC DNA]</scope>
    <source>
        <strain evidence="2">CCUG 54518</strain>
    </source>
</reference>
<protein>
    <submittedName>
        <fullName evidence="1">DUF2946 family protein</fullName>
    </submittedName>
</protein>
<dbReference type="InterPro" id="IPR021333">
    <property type="entry name" value="DUF2946"/>
</dbReference>
<dbReference type="Proteomes" id="UP001596495">
    <property type="component" value="Unassembled WGS sequence"/>
</dbReference>
<dbReference type="EMBL" id="JBHTBX010000007">
    <property type="protein sequence ID" value="MFC7435193.1"/>
    <property type="molecule type" value="Genomic_DNA"/>
</dbReference>
<name>A0ABW2RAW8_9BURK</name>
<evidence type="ECO:0000313" key="1">
    <source>
        <dbReference type="EMBL" id="MFC7435193.1"/>
    </source>
</evidence>
<gene>
    <name evidence="1" type="ORF">ACFQNJ_11820</name>
</gene>
<accession>A0ABW2RAW8</accession>
<dbReference type="Pfam" id="PF11162">
    <property type="entry name" value="DUF2946"/>
    <property type="match status" value="1"/>
</dbReference>
<comment type="caution">
    <text evidence="1">The sequence shown here is derived from an EMBL/GenBank/DDBJ whole genome shotgun (WGS) entry which is preliminary data.</text>
</comment>
<keyword evidence="2" id="KW-1185">Reference proteome</keyword>